<dbReference type="PANTHER" id="PTHR31338:SF16">
    <property type="entry name" value="POLYKETIDE CYCLASE_DEHYDRASE AND LIPID TRANSPORT SUPERFAMILY PROTEIN"/>
    <property type="match status" value="1"/>
</dbReference>
<dbReference type="CDD" id="cd07816">
    <property type="entry name" value="Bet_v1-like"/>
    <property type="match status" value="1"/>
</dbReference>
<dbReference type="EMBL" id="JADFTS010000008">
    <property type="protein sequence ID" value="KAF9592032.1"/>
    <property type="molecule type" value="Genomic_DNA"/>
</dbReference>
<dbReference type="Proteomes" id="UP000631114">
    <property type="component" value="Unassembled WGS sequence"/>
</dbReference>
<evidence type="ECO:0000313" key="4">
    <source>
        <dbReference type="Proteomes" id="UP000631114"/>
    </source>
</evidence>
<dbReference type="SMART" id="SM01037">
    <property type="entry name" value="Bet_v_1"/>
    <property type="match status" value="1"/>
</dbReference>
<evidence type="ECO:0000256" key="1">
    <source>
        <dbReference type="ARBA" id="ARBA00038242"/>
    </source>
</evidence>
<dbReference type="SUPFAM" id="SSF55961">
    <property type="entry name" value="Bet v1-like"/>
    <property type="match status" value="1"/>
</dbReference>
<comment type="similarity">
    <text evidence="1">Belongs to the MLP family.</text>
</comment>
<dbReference type="InterPro" id="IPR052006">
    <property type="entry name" value="MLP-like"/>
</dbReference>
<organism evidence="3 4">
    <name type="scientific">Coptis chinensis</name>
    <dbReference type="NCBI Taxonomy" id="261450"/>
    <lineage>
        <taxon>Eukaryota</taxon>
        <taxon>Viridiplantae</taxon>
        <taxon>Streptophyta</taxon>
        <taxon>Embryophyta</taxon>
        <taxon>Tracheophyta</taxon>
        <taxon>Spermatophyta</taxon>
        <taxon>Magnoliopsida</taxon>
        <taxon>Ranunculales</taxon>
        <taxon>Ranunculaceae</taxon>
        <taxon>Coptidoideae</taxon>
        <taxon>Coptis</taxon>
    </lineage>
</organism>
<dbReference type="PANTHER" id="PTHR31338">
    <property type="entry name" value="POLYKETIDE CYCLASE/DEHYDRASE AND LIPID TRANSPORT SUPERFAMILY PROTEIN"/>
    <property type="match status" value="1"/>
</dbReference>
<feature type="domain" description="Bet v I/Major latex protein" evidence="2">
    <location>
        <begin position="2"/>
        <end position="153"/>
    </location>
</feature>
<evidence type="ECO:0000259" key="2">
    <source>
        <dbReference type="SMART" id="SM01037"/>
    </source>
</evidence>
<accession>A0A835H5F0</accession>
<dbReference type="InterPro" id="IPR000916">
    <property type="entry name" value="Bet_v_I/MLP"/>
</dbReference>
<dbReference type="InterPro" id="IPR023393">
    <property type="entry name" value="START-like_dom_sf"/>
</dbReference>
<proteinExistence type="inferred from homology"/>
<dbReference type="Pfam" id="PF00407">
    <property type="entry name" value="Bet_v_1"/>
    <property type="match status" value="1"/>
</dbReference>
<keyword evidence="4" id="KW-1185">Reference proteome</keyword>
<dbReference type="GO" id="GO:0006952">
    <property type="term" value="P:defense response"/>
    <property type="evidence" value="ECO:0007669"/>
    <property type="project" value="InterPro"/>
</dbReference>
<sequence length="153" mass="17263">MAGVCKAVSEKEVKCSPHKFYELIKESLHDLPAIFPEGYTDAQILEGDGKSEGSLRLWKYLLPGSTEEMTVKARTAKQDDVNMIVVLYVEEGDLHDHYKHFSLTIQVSPKGGGSLVKWTVEFEKHHGEIPDPHHYLDLLNTLTEKVDAHIHKA</sequence>
<dbReference type="AlphaFoldDB" id="A0A835H5F0"/>
<comment type="caution">
    <text evidence="3">The sequence shown here is derived from an EMBL/GenBank/DDBJ whole genome shotgun (WGS) entry which is preliminary data.</text>
</comment>
<gene>
    <name evidence="3" type="ORF">IFM89_011615</name>
</gene>
<protein>
    <recommendedName>
        <fullName evidence="2">Bet v I/Major latex protein domain-containing protein</fullName>
    </recommendedName>
</protein>
<dbReference type="Gene3D" id="3.30.530.20">
    <property type="match status" value="1"/>
</dbReference>
<dbReference type="OrthoDB" id="1858121at2759"/>
<reference evidence="3 4" key="1">
    <citation type="submission" date="2020-10" db="EMBL/GenBank/DDBJ databases">
        <title>The Coptis chinensis genome and diversification of protoberbering-type alkaloids.</title>
        <authorList>
            <person name="Wang B."/>
            <person name="Shu S."/>
            <person name="Song C."/>
            <person name="Liu Y."/>
        </authorList>
    </citation>
    <scope>NUCLEOTIDE SEQUENCE [LARGE SCALE GENOMIC DNA]</scope>
    <source>
        <strain evidence="3">HL-2020</strain>
        <tissue evidence="3">Leaf</tissue>
    </source>
</reference>
<name>A0A835H5F0_9MAGN</name>
<evidence type="ECO:0000313" key="3">
    <source>
        <dbReference type="EMBL" id="KAF9592032.1"/>
    </source>
</evidence>